<accession>A0AAP8NMC1</accession>
<dbReference type="EMBL" id="PJKN01000002">
    <property type="protein sequence ID" value="PNC57008.1"/>
    <property type="molecule type" value="Genomic_DNA"/>
</dbReference>
<dbReference type="AlphaFoldDB" id="A0AAP8NMC1"/>
<dbReference type="RefSeq" id="WP_094139313.1">
    <property type="nucleotide sequence ID" value="NZ_JABDHX010000007.1"/>
</dbReference>
<organism evidence="3 4">
    <name type="scientific">Akkermansia muciniphila</name>
    <dbReference type="NCBI Taxonomy" id="239935"/>
    <lineage>
        <taxon>Bacteria</taxon>
        <taxon>Pseudomonadati</taxon>
        <taxon>Verrucomicrobiota</taxon>
        <taxon>Verrucomicrobiia</taxon>
        <taxon>Verrucomicrobiales</taxon>
        <taxon>Akkermansiaceae</taxon>
        <taxon>Akkermansia</taxon>
    </lineage>
</organism>
<comment type="similarity">
    <text evidence="1 2">Belongs to the UPF0102 family.</text>
</comment>
<dbReference type="GO" id="GO:0003676">
    <property type="term" value="F:nucleic acid binding"/>
    <property type="evidence" value="ECO:0007669"/>
    <property type="project" value="InterPro"/>
</dbReference>
<protein>
    <recommendedName>
        <fullName evidence="2">UPF0102 protein CXU09_05400</fullName>
    </recommendedName>
</protein>
<reference evidence="3 4" key="1">
    <citation type="journal article" date="2017" name="BMC Genomics">
        <title>Genome sequencing of 39 Akkermansia muciniphila isolates reveals its population structure, genomic and functional diverisity, and global distribution in mammalian gut microbiotas.</title>
        <authorList>
            <person name="Guo X."/>
            <person name="Li S."/>
            <person name="Zhang J."/>
            <person name="Wu F."/>
            <person name="Li X."/>
            <person name="Wu D."/>
            <person name="Zhang M."/>
            <person name="Ou Z."/>
            <person name="Jie Z."/>
            <person name="Yan Q."/>
            <person name="Li P."/>
            <person name="Yi J."/>
            <person name="Peng Y."/>
        </authorList>
    </citation>
    <scope>NUCLEOTIDE SEQUENCE [LARGE SCALE GENOMIC DNA]</scope>
    <source>
        <strain evidence="3 4">GP43</strain>
    </source>
</reference>
<dbReference type="Proteomes" id="UP000235914">
    <property type="component" value="Unassembled WGS sequence"/>
</dbReference>
<dbReference type="CDD" id="cd20736">
    <property type="entry name" value="PoNe_Nuclease"/>
    <property type="match status" value="1"/>
</dbReference>
<dbReference type="InterPro" id="IPR011335">
    <property type="entry name" value="Restrct_endonuc-II-like"/>
</dbReference>
<dbReference type="SUPFAM" id="SSF52980">
    <property type="entry name" value="Restriction endonuclease-like"/>
    <property type="match status" value="1"/>
</dbReference>
<evidence type="ECO:0000313" key="4">
    <source>
        <dbReference type="Proteomes" id="UP000235914"/>
    </source>
</evidence>
<gene>
    <name evidence="3" type="ORF">CXU09_05400</name>
</gene>
<dbReference type="InterPro" id="IPR011856">
    <property type="entry name" value="tRNA_endonuc-like_dom_sf"/>
</dbReference>
<name>A0AAP8NMC1_9BACT</name>
<dbReference type="PANTHER" id="PTHR34039">
    <property type="entry name" value="UPF0102 PROTEIN YRAN"/>
    <property type="match status" value="1"/>
</dbReference>
<proteinExistence type="inferred from homology"/>
<evidence type="ECO:0000256" key="1">
    <source>
        <dbReference type="ARBA" id="ARBA00006738"/>
    </source>
</evidence>
<dbReference type="HAMAP" id="MF_00048">
    <property type="entry name" value="UPF0102"/>
    <property type="match status" value="1"/>
</dbReference>
<dbReference type="InterPro" id="IPR003509">
    <property type="entry name" value="UPF0102_YraN-like"/>
</dbReference>
<dbReference type="Pfam" id="PF02021">
    <property type="entry name" value="UPF0102"/>
    <property type="match status" value="1"/>
</dbReference>
<evidence type="ECO:0000256" key="2">
    <source>
        <dbReference type="HAMAP-Rule" id="MF_00048"/>
    </source>
</evidence>
<evidence type="ECO:0000313" key="3">
    <source>
        <dbReference type="EMBL" id="PNC57008.1"/>
    </source>
</evidence>
<dbReference type="PANTHER" id="PTHR34039:SF1">
    <property type="entry name" value="UPF0102 PROTEIN YRAN"/>
    <property type="match status" value="1"/>
</dbReference>
<comment type="caution">
    <text evidence="3">The sequence shown here is derived from an EMBL/GenBank/DDBJ whole genome shotgun (WGS) entry which is preliminary data.</text>
</comment>
<dbReference type="Gene3D" id="3.40.1350.10">
    <property type="match status" value="1"/>
</dbReference>
<sequence length="151" mass="17234">MGPVRSIAARLRRFHKWNCPSLSRGKRDTAWLGMYGELAAASFLRAEGCVILRRNWRPVRGGELDMVCREGECLVFVEVKTRTGNGYGGARRAVNARKRALIRRGAAEWLRLLPEPVNFRYDVVEVLYREGKPPEFRHIRGAFGAKDLYVS</sequence>